<dbReference type="GO" id="GO:0000462">
    <property type="term" value="P:maturation of SSU-rRNA from tricistronic rRNA transcript (SSU-rRNA, 5.8S rRNA, LSU-rRNA)"/>
    <property type="evidence" value="ECO:0007669"/>
    <property type="project" value="TreeGrafter"/>
</dbReference>
<feature type="region of interest" description="Disordered" evidence="5">
    <location>
        <begin position="1"/>
        <end position="23"/>
    </location>
</feature>
<keyword evidence="4" id="KW-0539">Nucleus</keyword>
<evidence type="ECO:0000313" key="8">
    <source>
        <dbReference type="Proteomes" id="UP000799439"/>
    </source>
</evidence>
<evidence type="ECO:0000259" key="6">
    <source>
        <dbReference type="Pfam" id="PF09368"/>
    </source>
</evidence>
<comment type="similarity">
    <text evidence="2">Belongs to the SAS10 family.</text>
</comment>
<feature type="compositionally biased region" description="Acidic residues" evidence="5">
    <location>
        <begin position="332"/>
        <end position="352"/>
    </location>
</feature>
<feature type="region of interest" description="Disordered" evidence="5">
    <location>
        <begin position="452"/>
        <end position="522"/>
    </location>
</feature>
<comment type="caution">
    <text evidence="7">The sequence shown here is derived from an EMBL/GenBank/DDBJ whole genome shotgun (WGS) entry which is preliminary data.</text>
</comment>
<feature type="compositionally biased region" description="Basic residues" evidence="5">
    <location>
        <begin position="588"/>
        <end position="604"/>
    </location>
</feature>
<name>A0A9P4MIN1_9PEZI</name>
<feature type="region of interest" description="Disordered" evidence="5">
    <location>
        <begin position="584"/>
        <end position="620"/>
    </location>
</feature>
<gene>
    <name evidence="7" type="ORF">K461DRAFT_287087</name>
</gene>
<feature type="compositionally biased region" description="Basic and acidic residues" evidence="5">
    <location>
        <begin position="52"/>
        <end position="69"/>
    </location>
</feature>
<evidence type="ECO:0000256" key="1">
    <source>
        <dbReference type="ARBA" id="ARBA00004123"/>
    </source>
</evidence>
<keyword evidence="3" id="KW-0597">Phosphoprotein</keyword>
<feature type="compositionally biased region" description="Acidic residues" evidence="5">
    <location>
        <begin position="70"/>
        <end position="95"/>
    </location>
</feature>
<organism evidence="7 8">
    <name type="scientific">Myriangium duriaei CBS 260.36</name>
    <dbReference type="NCBI Taxonomy" id="1168546"/>
    <lineage>
        <taxon>Eukaryota</taxon>
        <taxon>Fungi</taxon>
        <taxon>Dikarya</taxon>
        <taxon>Ascomycota</taxon>
        <taxon>Pezizomycotina</taxon>
        <taxon>Dothideomycetes</taxon>
        <taxon>Dothideomycetidae</taxon>
        <taxon>Myriangiales</taxon>
        <taxon>Myriangiaceae</taxon>
        <taxon>Myriangium</taxon>
    </lineage>
</organism>
<feature type="compositionally biased region" description="Acidic residues" evidence="5">
    <location>
        <begin position="421"/>
        <end position="430"/>
    </location>
</feature>
<dbReference type="InterPro" id="IPR018972">
    <property type="entry name" value="Sas10_C_dom"/>
</dbReference>
<dbReference type="PANTHER" id="PTHR13237">
    <property type="entry name" value="SOMETHING ABOUT SILENCING PROTEIN 10-RELATED"/>
    <property type="match status" value="1"/>
</dbReference>
<feature type="compositionally biased region" description="Basic residues" evidence="5">
    <location>
        <begin position="357"/>
        <end position="367"/>
    </location>
</feature>
<protein>
    <recommendedName>
        <fullName evidence="6">Sas10 C-terminal domain-containing protein</fullName>
    </recommendedName>
</protein>
<feature type="compositionally biased region" description="Basic and acidic residues" evidence="5">
    <location>
        <begin position="473"/>
        <end position="484"/>
    </location>
</feature>
<evidence type="ECO:0000256" key="2">
    <source>
        <dbReference type="ARBA" id="ARBA00010979"/>
    </source>
</evidence>
<dbReference type="OrthoDB" id="1924577at2759"/>
<feature type="compositionally biased region" description="Acidic residues" evidence="5">
    <location>
        <begin position="139"/>
        <end position="150"/>
    </location>
</feature>
<dbReference type="Proteomes" id="UP000799439">
    <property type="component" value="Unassembled WGS sequence"/>
</dbReference>
<dbReference type="GO" id="GO:0032040">
    <property type="term" value="C:small-subunit processome"/>
    <property type="evidence" value="ECO:0007669"/>
    <property type="project" value="TreeGrafter"/>
</dbReference>
<dbReference type="InterPro" id="IPR007146">
    <property type="entry name" value="Sas10/Utp3/C1D"/>
</dbReference>
<feature type="compositionally biased region" description="Acidic residues" evidence="5">
    <location>
        <begin position="112"/>
        <end position="124"/>
    </location>
</feature>
<evidence type="ECO:0000256" key="3">
    <source>
        <dbReference type="ARBA" id="ARBA00022553"/>
    </source>
</evidence>
<feature type="region of interest" description="Disordered" evidence="5">
    <location>
        <begin position="332"/>
        <end position="383"/>
    </location>
</feature>
<proteinExistence type="inferred from homology"/>
<dbReference type="Pfam" id="PF09368">
    <property type="entry name" value="Sas10"/>
    <property type="match status" value="1"/>
</dbReference>
<feature type="domain" description="Sas10 C-terminal" evidence="6">
    <location>
        <begin position="571"/>
        <end position="646"/>
    </location>
</feature>
<feature type="region of interest" description="Disordered" evidence="5">
    <location>
        <begin position="52"/>
        <end position="154"/>
    </location>
</feature>
<evidence type="ECO:0000256" key="4">
    <source>
        <dbReference type="ARBA" id="ARBA00023242"/>
    </source>
</evidence>
<accession>A0A9P4MIN1</accession>
<feature type="region of interest" description="Disordered" evidence="5">
    <location>
        <begin position="406"/>
        <end position="431"/>
    </location>
</feature>
<reference evidence="7" key="1">
    <citation type="journal article" date="2020" name="Stud. Mycol.">
        <title>101 Dothideomycetes genomes: a test case for predicting lifestyles and emergence of pathogens.</title>
        <authorList>
            <person name="Haridas S."/>
            <person name="Albert R."/>
            <person name="Binder M."/>
            <person name="Bloem J."/>
            <person name="Labutti K."/>
            <person name="Salamov A."/>
            <person name="Andreopoulos B."/>
            <person name="Baker S."/>
            <person name="Barry K."/>
            <person name="Bills G."/>
            <person name="Bluhm B."/>
            <person name="Cannon C."/>
            <person name="Castanera R."/>
            <person name="Culley D."/>
            <person name="Daum C."/>
            <person name="Ezra D."/>
            <person name="Gonzalez J."/>
            <person name="Henrissat B."/>
            <person name="Kuo A."/>
            <person name="Liang C."/>
            <person name="Lipzen A."/>
            <person name="Lutzoni F."/>
            <person name="Magnuson J."/>
            <person name="Mondo S."/>
            <person name="Nolan M."/>
            <person name="Ohm R."/>
            <person name="Pangilinan J."/>
            <person name="Park H.-J."/>
            <person name="Ramirez L."/>
            <person name="Alfaro M."/>
            <person name="Sun H."/>
            <person name="Tritt A."/>
            <person name="Yoshinaga Y."/>
            <person name="Zwiers L.-H."/>
            <person name="Turgeon B."/>
            <person name="Goodwin S."/>
            <person name="Spatafora J."/>
            <person name="Crous P."/>
            <person name="Grigoriev I."/>
        </authorList>
    </citation>
    <scope>NUCLEOTIDE SEQUENCE</scope>
    <source>
        <strain evidence="7">CBS 260.36</strain>
    </source>
</reference>
<sequence>MARKRKATGAAKGRSAPGEDFNKRVRLNVDSYEDVAGSDDDFHIGRDKVLLGETPADKRLRGRKEREEFLDQSDEEVLGYSDEDDEVEDDYEEDDEHHVERHKGAAVTVDRDDQEEDEEDDEMNEWGASKQDYYGADQMETEQDALDEEAEAKRLQQKQLAAMSAADYGFDEDEWAGKETDTVKAKTKSKTVTEALPRLAVTADMGLAERLKMLKSRFPEFEPLSKEFLGLQSVLATIRQTKEDAGREVLPNGDSTYRDGPASGLDIKERAASAYLAVLAMYFALMTSGAADATAEGTATVPTNVKDHPIMDSLLSSRELWLQVKDLPEVDEEENVMEEADDLSEDMEESLNEVEKPRRKRVRKTKAQKAASAAARDAEARRVQRMEQAEADLADLDSLLAKRPKKVLKARTEQPVRTQPEDDSDFGETELSEKALADKAAKRKSLRFYTSQIAQKSNKRGAAGRSAGGDDDIPYRERLKDRQARLNAEATKKGLRGTAGDELGGESDEEDHAQAQALRAAANHDLDGEDYYQFIANKSANKKADKESLAAARKEALLNGGRIVESETLGEDGKRKISYAIEKNKGLTPHRKKDVRNPRVKKRKKYDERKKKLGSMRAVYKGGEGRGGYGGELTGIKSNLVKSRKL</sequence>
<comment type="subcellular location">
    <subcellularLocation>
        <location evidence="1">Nucleus</location>
    </subcellularLocation>
</comment>
<dbReference type="EMBL" id="ML996088">
    <property type="protein sequence ID" value="KAF2151214.1"/>
    <property type="molecule type" value="Genomic_DNA"/>
</dbReference>
<dbReference type="AlphaFoldDB" id="A0A9P4MIN1"/>
<dbReference type="Pfam" id="PF04000">
    <property type="entry name" value="Sas10_Utp3"/>
    <property type="match status" value="1"/>
</dbReference>
<evidence type="ECO:0000313" key="7">
    <source>
        <dbReference type="EMBL" id="KAF2151214.1"/>
    </source>
</evidence>
<evidence type="ECO:0000256" key="5">
    <source>
        <dbReference type="SAM" id="MobiDB-lite"/>
    </source>
</evidence>
<keyword evidence="8" id="KW-1185">Reference proteome</keyword>
<dbReference type="PANTHER" id="PTHR13237:SF8">
    <property type="entry name" value="SOMETHING ABOUT SILENCING PROTEIN 10"/>
    <property type="match status" value="1"/>
</dbReference>